<keyword evidence="6" id="KW-1185">Reference proteome</keyword>
<evidence type="ECO:0000256" key="1">
    <source>
        <dbReference type="SAM" id="MobiDB-lite"/>
    </source>
</evidence>
<evidence type="ECO:0000313" key="6">
    <source>
        <dbReference type="Proteomes" id="UP000659654"/>
    </source>
</evidence>
<feature type="chain" id="PRO_5035359081" evidence="3">
    <location>
        <begin position="18"/>
        <end position="361"/>
    </location>
</feature>
<dbReference type="SMR" id="A0A1I7RIN9"/>
<feature type="region of interest" description="Disordered" evidence="1">
    <location>
        <begin position="49"/>
        <end position="101"/>
    </location>
</feature>
<reference evidence="4" key="2">
    <citation type="submission" date="2020-09" db="EMBL/GenBank/DDBJ databases">
        <authorList>
            <person name="Kikuchi T."/>
        </authorList>
    </citation>
    <scope>NUCLEOTIDE SEQUENCE</scope>
    <source>
        <strain evidence="4">Ka4C1</strain>
    </source>
</reference>
<dbReference type="Proteomes" id="UP000582659">
    <property type="component" value="Unassembled WGS sequence"/>
</dbReference>
<dbReference type="Proteomes" id="UP000659654">
    <property type="component" value="Unassembled WGS sequence"/>
</dbReference>
<evidence type="ECO:0000256" key="2">
    <source>
        <dbReference type="SAM" id="Phobius"/>
    </source>
</evidence>
<evidence type="ECO:0000256" key="3">
    <source>
        <dbReference type="SAM" id="SignalP"/>
    </source>
</evidence>
<feature type="compositionally biased region" description="Basic and acidic residues" evidence="1">
    <location>
        <begin position="49"/>
        <end position="58"/>
    </location>
</feature>
<proteinExistence type="predicted"/>
<evidence type="ECO:0000313" key="4">
    <source>
        <dbReference type="EMBL" id="CAD5228373.1"/>
    </source>
</evidence>
<keyword evidence="3" id="KW-0732">Signal</keyword>
<dbReference type="Proteomes" id="UP000095284">
    <property type="component" value="Unplaced"/>
</dbReference>
<dbReference type="EMBL" id="CAJFDI010000004">
    <property type="protein sequence ID" value="CAD5228373.1"/>
    <property type="molecule type" value="Genomic_DNA"/>
</dbReference>
<accession>A0A1I7RIN9</accession>
<evidence type="ECO:0000313" key="5">
    <source>
        <dbReference type="Proteomes" id="UP000095284"/>
    </source>
</evidence>
<feature type="transmembrane region" description="Helical" evidence="2">
    <location>
        <begin position="261"/>
        <end position="288"/>
    </location>
</feature>
<evidence type="ECO:0000313" key="7">
    <source>
        <dbReference type="WBParaSite" id="BXY_0057100.1"/>
    </source>
</evidence>
<keyword evidence="2" id="KW-1133">Transmembrane helix</keyword>
<dbReference type="EMBL" id="CAJFCV020000004">
    <property type="protein sequence ID" value="CAG9118964.1"/>
    <property type="molecule type" value="Genomic_DNA"/>
</dbReference>
<organism evidence="5 7">
    <name type="scientific">Bursaphelenchus xylophilus</name>
    <name type="common">Pinewood nematode worm</name>
    <name type="synonym">Aphelenchoides xylophilus</name>
    <dbReference type="NCBI Taxonomy" id="6326"/>
    <lineage>
        <taxon>Eukaryota</taxon>
        <taxon>Metazoa</taxon>
        <taxon>Ecdysozoa</taxon>
        <taxon>Nematoda</taxon>
        <taxon>Chromadorea</taxon>
        <taxon>Rhabditida</taxon>
        <taxon>Tylenchina</taxon>
        <taxon>Tylenchomorpha</taxon>
        <taxon>Aphelenchoidea</taxon>
        <taxon>Aphelenchoididae</taxon>
        <taxon>Bursaphelenchus</taxon>
    </lineage>
</organism>
<protein>
    <submittedName>
        <fullName evidence="4">(pine wood nematode) hypothetical protein</fullName>
    </submittedName>
</protein>
<name>A0A1I7RIN9_BURXY</name>
<keyword evidence="2" id="KW-0472">Membrane</keyword>
<dbReference type="WBParaSite" id="BXY_0057100.1">
    <property type="protein sequence ID" value="BXY_0057100.1"/>
    <property type="gene ID" value="BXY_0057100"/>
</dbReference>
<feature type="signal peptide" evidence="3">
    <location>
        <begin position="1"/>
        <end position="17"/>
    </location>
</feature>
<dbReference type="AlphaFoldDB" id="A0A1I7RIN9"/>
<gene>
    <name evidence="4" type="ORF">BXYJ_LOCUS10412</name>
</gene>
<dbReference type="OrthoDB" id="10673610at2759"/>
<reference evidence="7" key="1">
    <citation type="submission" date="2016-11" db="UniProtKB">
        <authorList>
            <consortium name="WormBaseParasite"/>
        </authorList>
    </citation>
    <scope>IDENTIFICATION</scope>
</reference>
<keyword evidence="2" id="KW-0812">Transmembrane</keyword>
<sequence>MVRSVSCVLLLLVLIDGDINIANSGNNLIFEESSESIEIAVGNYDGKREVMESSGESKEDTEDGPEAASPIVPPRTSLTPFYSPLQPAKPFPIEPPDRSKVPVAVPTPSPEQYTLPSGPPRAVAPFTHIPVASSVPESTYSRRLDRYVSKKQDVETEVQEMDQLLQISTYYGQSGGQIYSPYQPQLQGYPGYQGYSSYQSGYAQQYGYQQQYSSCCPKRALDIPGLAPELQDWIPVQNGPLDLPEIPALTKLGVPIAFQKLIIPMIAAVIGAFGGFGGGALAIVGAYYDNIKSALSGKGFGAFGFGAKTRNYTEAISPAEFMAELELFKAIKETKKTRVFSKKRQKLRALRRFSKWGKRFH</sequence>